<dbReference type="PATRIC" id="fig|1073571.4.peg.2977"/>
<accession>A0A0E3WHF4</accession>
<dbReference type="InterPro" id="IPR021247">
    <property type="entry name" value="DUF2785"/>
</dbReference>
<dbReference type="AlphaFoldDB" id="A0A0E3WHF4"/>
<evidence type="ECO:0000313" key="1">
    <source>
        <dbReference type="EMBL" id="CQR55193.1"/>
    </source>
</evidence>
<dbReference type="EMBL" id="LN831776">
    <property type="protein sequence ID" value="CQR55193.1"/>
    <property type="molecule type" value="Genomic_DNA"/>
</dbReference>
<evidence type="ECO:0008006" key="3">
    <source>
        <dbReference type="Google" id="ProtNLM"/>
    </source>
</evidence>
<sequence length="162" mass="18478">MKAALLRYYTEEKDLRGYVEEGGWAHSAAHGADAIDELVQCPESGEPVQLEVLEAVRGMLQNGVYLFREEEDERMATIVDTMILRNLLARERIVEWIGSLAACGSQPRSNSQYINRINSKNFVRALYFRREREHFGKELHETLLAAELKMNKFAAETGDSVQ</sequence>
<protein>
    <recommendedName>
        <fullName evidence="3">DUF2785 domain-containing protein</fullName>
    </recommendedName>
</protein>
<dbReference type="HOGENOM" id="CLU_074786_2_0_9"/>
<reference evidence="2" key="1">
    <citation type="submission" date="2015-03" db="EMBL/GenBank/DDBJ databases">
        <authorList>
            <person name="Wibberg D."/>
        </authorList>
    </citation>
    <scope>NUCLEOTIDE SEQUENCE [LARGE SCALE GENOMIC DNA]</scope>
</reference>
<evidence type="ECO:0000313" key="2">
    <source>
        <dbReference type="Proteomes" id="UP000033163"/>
    </source>
</evidence>
<organism evidence="1 2">
    <name type="scientific">Paenibacillus riograndensis SBR5</name>
    <dbReference type="NCBI Taxonomy" id="1073571"/>
    <lineage>
        <taxon>Bacteria</taxon>
        <taxon>Bacillati</taxon>
        <taxon>Bacillota</taxon>
        <taxon>Bacilli</taxon>
        <taxon>Bacillales</taxon>
        <taxon>Paenibacillaceae</taxon>
        <taxon>Paenibacillus</taxon>
        <taxon>Paenibacillus sonchi group</taxon>
    </lineage>
</organism>
<dbReference type="KEGG" id="pri:PRIO_2789"/>
<proteinExistence type="predicted"/>
<gene>
    <name evidence="1" type="ORF">PRIO_2789</name>
</gene>
<name>A0A0E3WHF4_9BACL</name>
<dbReference type="Proteomes" id="UP000033163">
    <property type="component" value="Chromosome I"/>
</dbReference>
<dbReference type="Pfam" id="PF10978">
    <property type="entry name" value="DUF2785"/>
    <property type="match status" value="1"/>
</dbReference>